<dbReference type="AlphaFoldDB" id="A0A6A4X0S5"/>
<feature type="compositionally biased region" description="Basic and acidic residues" evidence="7">
    <location>
        <begin position="202"/>
        <end position="216"/>
    </location>
</feature>
<evidence type="ECO:0000256" key="1">
    <source>
        <dbReference type="ARBA" id="ARBA00004141"/>
    </source>
</evidence>
<dbReference type="InterPro" id="IPR000301">
    <property type="entry name" value="Tetraspanin_animals"/>
</dbReference>
<feature type="transmembrane region" description="Helical" evidence="6">
    <location>
        <begin position="59"/>
        <end position="85"/>
    </location>
</feature>
<reference evidence="8 9" key="1">
    <citation type="submission" date="2019-07" db="EMBL/GenBank/DDBJ databases">
        <title>Draft genome assembly of a fouling barnacle, Amphibalanus amphitrite (Darwin, 1854): The first reference genome for Thecostraca.</title>
        <authorList>
            <person name="Kim W."/>
        </authorList>
    </citation>
    <scope>NUCLEOTIDE SEQUENCE [LARGE SCALE GENOMIC DNA]</scope>
    <source>
        <strain evidence="8">SNU_AA5</strain>
        <tissue evidence="8">Soma without cirri and trophi</tissue>
    </source>
</reference>
<keyword evidence="4 6" id="KW-1133">Transmembrane helix</keyword>
<keyword evidence="9" id="KW-1185">Reference proteome</keyword>
<proteinExistence type="inferred from homology"/>
<evidence type="ECO:0000313" key="8">
    <source>
        <dbReference type="EMBL" id="KAF0311129.1"/>
    </source>
</evidence>
<dbReference type="PIRSF" id="PIRSF002419">
    <property type="entry name" value="Tetraspanin"/>
    <property type="match status" value="1"/>
</dbReference>
<dbReference type="SUPFAM" id="SSF48652">
    <property type="entry name" value="Tetraspanin"/>
    <property type="match status" value="1"/>
</dbReference>
<dbReference type="EMBL" id="VIIS01000260">
    <property type="protein sequence ID" value="KAF0311129.1"/>
    <property type="molecule type" value="Genomic_DNA"/>
</dbReference>
<dbReference type="PANTHER" id="PTHR19282">
    <property type="entry name" value="TETRASPANIN"/>
    <property type="match status" value="1"/>
</dbReference>
<comment type="caution">
    <text evidence="8">The sequence shown here is derived from an EMBL/GenBank/DDBJ whole genome shotgun (WGS) entry which is preliminary data.</text>
</comment>
<feature type="region of interest" description="Disordered" evidence="7">
    <location>
        <begin position="196"/>
        <end position="216"/>
    </location>
</feature>
<evidence type="ECO:0000313" key="9">
    <source>
        <dbReference type="Proteomes" id="UP000440578"/>
    </source>
</evidence>
<dbReference type="Pfam" id="PF00335">
    <property type="entry name" value="Tetraspanin"/>
    <property type="match status" value="1"/>
</dbReference>
<sequence length="281" mass="31399">MASLLSCASQSFLLFFIFIYWASGCALLLLGTALLVDSSRQLLFFLVNIEDGQLLLPTFRLLCVGLVLIGTFKLLVGLLGCLGAVKQDYCIVAFYFCFVAITMCSEITVGAFSHVHQQRTDAALAHTLGRKLAKYYGVPDRGQETMAIDFAQYKFQCCGVQSPSDYNYSRWRVEELGGAELRVPLTCCTLREDAPQPYRNPHPRDPETCQKRDPLQHHSQRHTQGCLQGIARWLDRESTVLTSVGVATGCVDLICAVITLCWCRQISANRAVKREAWELTL</sequence>
<dbReference type="GO" id="GO:0005886">
    <property type="term" value="C:plasma membrane"/>
    <property type="evidence" value="ECO:0007669"/>
    <property type="project" value="TreeGrafter"/>
</dbReference>
<dbReference type="Gene3D" id="1.10.1450.10">
    <property type="entry name" value="Tetraspanin"/>
    <property type="match status" value="1"/>
</dbReference>
<evidence type="ECO:0000256" key="2">
    <source>
        <dbReference type="ARBA" id="ARBA00006840"/>
    </source>
</evidence>
<organism evidence="8 9">
    <name type="scientific">Amphibalanus amphitrite</name>
    <name type="common">Striped barnacle</name>
    <name type="synonym">Balanus amphitrite</name>
    <dbReference type="NCBI Taxonomy" id="1232801"/>
    <lineage>
        <taxon>Eukaryota</taxon>
        <taxon>Metazoa</taxon>
        <taxon>Ecdysozoa</taxon>
        <taxon>Arthropoda</taxon>
        <taxon>Crustacea</taxon>
        <taxon>Multicrustacea</taxon>
        <taxon>Cirripedia</taxon>
        <taxon>Thoracica</taxon>
        <taxon>Thoracicalcarea</taxon>
        <taxon>Balanomorpha</taxon>
        <taxon>Balanoidea</taxon>
        <taxon>Balanidae</taxon>
        <taxon>Amphibalaninae</taxon>
        <taxon>Amphibalanus</taxon>
    </lineage>
</organism>
<dbReference type="PANTHER" id="PTHR19282:SF544">
    <property type="entry name" value="TETRASPANIN"/>
    <property type="match status" value="1"/>
</dbReference>
<feature type="transmembrane region" description="Helical" evidence="6">
    <location>
        <begin position="12"/>
        <end position="36"/>
    </location>
</feature>
<keyword evidence="5 6" id="KW-0472">Membrane</keyword>
<comment type="subcellular location">
    <subcellularLocation>
        <location evidence="1 6">Membrane</location>
        <topology evidence="1 6">Multi-pass membrane protein</topology>
    </subcellularLocation>
</comment>
<gene>
    <name evidence="8" type="primary">TSPAN11_2</name>
    <name evidence="8" type="ORF">FJT64_018015</name>
</gene>
<evidence type="ECO:0000256" key="7">
    <source>
        <dbReference type="SAM" id="MobiDB-lite"/>
    </source>
</evidence>
<evidence type="ECO:0000256" key="3">
    <source>
        <dbReference type="ARBA" id="ARBA00022692"/>
    </source>
</evidence>
<evidence type="ECO:0000256" key="4">
    <source>
        <dbReference type="ARBA" id="ARBA00022989"/>
    </source>
</evidence>
<comment type="similarity">
    <text evidence="2 6">Belongs to the tetraspanin (TM4SF) family.</text>
</comment>
<feature type="transmembrane region" description="Helical" evidence="6">
    <location>
        <begin position="92"/>
        <end position="112"/>
    </location>
</feature>
<dbReference type="OrthoDB" id="6134317at2759"/>
<evidence type="ECO:0000256" key="5">
    <source>
        <dbReference type="ARBA" id="ARBA00023136"/>
    </source>
</evidence>
<dbReference type="InterPro" id="IPR018499">
    <property type="entry name" value="Tetraspanin/Peripherin"/>
</dbReference>
<dbReference type="PRINTS" id="PR00259">
    <property type="entry name" value="TMFOUR"/>
</dbReference>
<evidence type="ECO:0000256" key="6">
    <source>
        <dbReference type="RuleBase" id="RU361218"/>
    </source>
</evidence>
<name>A0A6A4X0S5_AMPAM</name>
<keyword evidence="3 6" id="KW-0812">Transmembrane</keyword>
<dbReference type="InterPro" id="IPR008952">
    <property type="entry name" value="Tetraspanin_EC2_sf"/>
</dbReference>
<comment type="caution">
    <text evidence="6">Lacks conserved residue(s) required for the propagation of feature annotation.</text>
</comment>
<protein>
    <recommendedName>
        <fullName evidence="6">Tetraspanin</fullName>
    </recommendedName>
</protein>
<dbReference type="Proteomes" id="UP000440578">
    <property type="component" value="Unassembled WGS sequence"/>
</dbReference>
<accession>A0A6A4X0S5</accession>